<dbReference type="Pfam" id="PF05621">
    <property type="entry name" value="TniB"/>
    <property type="match status" value="1"/>
</dbReference>
<dbReference type="InterPro" id="IPR027417">
    <property type="entry name" value="P-loop_NTPase"/>
</dbReference>
<reference evidence="2" key="1">
    <citation type="journal article" date="2019" name="Int. J. Syst. Evol. Microbiol.">
        <title>The Global Catalogue of Microorganisms (GCM) 10K type strain sequencing project: providing services to taxonomists for standard genome sequencing and annotation.</title>
        <authorList>
            <consortium name="The Broad Institute Genomics Platform"/>
            <consortium name="The Broad Institute Genome Sequencing Center for Infectious Disease"/>
            <person name="Wu L."/>
            <person name="Ma J."/>
        </authorList>
    </citation>
    <scope>NUCLEOTIDE SEQUENCE [LARGE SCALE GENOMIC DNA]</scope>
    <source>
        <strain evidence="2">JCM 18514</strain>
    </source>
</reference>
<proteinExistence type="predicted"/>
<gene>
    <name evidence="1" type="ORF">GCM10023346_40910</name>
</gene>
<evidence type="ECO:0000313" key="2">
    <source>
        <dbReference type="Proteomes" id="UP001500200"/>
    </source>
</evidence>
<dbReference type="SUPFAM" id="SSF52540">
    <property type="entry name" value="P-loop containing nucleoside triphosphate hydrolases"/>
    <property type="match status" value="1"/>
</dbReference>
<accession>A0ABP9SR62</accession>
<keyword evidence="2" id="KW-1185">Reference proteome</keyword>
<protein>
    <submittedName>
        <fullName evidence="1">ATP-binding protein</fullName>
    </submittedName>
</protein>
<dbReference type="EMBL" id="BAABKK010000030">
    <property type="protein sequence ID" value="GAA5199944.1"/>
    <property type="molecule type" value="Genomic_DNA"/>
</dbReference>
<dbReference type="RefSeq" id="WP_345452175.1">
    <property type="nucleotide sequence ID" value="NZ_BAABKK010000030.1"/>
</dbReference>
<keyword evidence="1" id="KW-0547">Nucleotide-binding</keyword>
<evidence type="ECO:0000313" key="1">
    <source>
        <dbReference type="EMBL" id="GAA5199944.1"/>
    </source>
</evidence>
<organism evidence="1 2">
    <name type="scientific">Arthrobacter gyeryongensis</name>
    <dbReference type="NCBI Taxonomy" id="1650592"/>
    <lineage>
        <taxon>Bacteria</taxon>
        <taxon>Bacillati</taxon>
        <taxon>Actinomycetota</taxon>
        <taxon>Actinomycetes</taxon>
        <taxon>Micrococcales</taxon>
        <taxon>Micrococcaceae</taxon>
        <taxon>Arthrobacter</taxon>
    </lineage>
</organism>
<comment type="caution">
    <text evidence="1">The sequence shown here is derived from an EMBL/GenBank/DDBJ whole genome shotgun (WGS) entry which is preliminary data.</text>
</comment>
<dbReference type="GO" id="GO:0005524">
    <property type="term" value="F:ATP binding"/>
    <property type="evidence" value="ECO:0007669"/>
    <property type="project" value="UniProtKB-KW"/>
</dbReference>
<dbReference type="Gene3D" id="3.40.50.300">
    <property type="entry name" value="P-loop containing nucleotide triphosphate hydrolases"/>
    <property type="match status" value="1"/>
</dbReference>
<dbReference type="InterPro" id="IPR008868">
    <property type="entry name" value="TniB"/>
</dbReference>
<sequence>MIFSHADAPSLDRHEDLHELLAHQPSRPQMPAPERYGELAEQERRAFDTQRLDFLGGGLTVATPQVKALIRNVRLAILGNRGRASGRTGVMVSGQSTVGKTTACIALMRSVHALYRLQHPGISGRGAIPVAYVEVPAGSSAKAMIGRFAHFYGLELPTRSTLEQTLHAVVTAMRSCSTQLVVVDELQNLNRISQGNGESVDVLKSLSNQVPATFVYSGISIHLGGLLAGERGNQISRRFTLLEMQRYGHATADEVKTWNGIVRAFSQELPLMAHDSATFLKNAAWLHKRSGGNIGTLQRILVGGAQLLIVDGDPGQETLTREYMEAIPVDMGAERAEGKLDDSPALRQLAG</sequence>
<keyword evidence="1" id="KW-0067">ATP-binding</keyword>
<dbReference type="Proteomes" id="UP001500200">
    <property type="component" value="Unassembled WGS sequence"/>
</dbReference>
<name>A0ABP9SR62_9MICC</name>